<dbReference type="RefSeq" id="WP_264279638.1">
    <property type="nucleotide sequence ID" value="NZ_CP107006.1"/>
</dbReference>
<proteinExistence type="predicted"/>
<reference evidence="1" key="1">
    <citation type="submission" date="2022-10" db="EMBL/GenBank/DDBJ databases">
        <title>Chitinophaga sp. nov., isolated from soil.</title>
        <authorList>
            <person name="Jeon C.O."/>
        </authorList>
    </citation>
    <scope>NUCLEOTIDE SEQUENCE</scope>
    <source>
        <strain evidence="1">R8</strain>
    </source>
</reference>
<evidence type="ECO:0000313" key="1">
    <source>
        <dbReference type="EMBL" id="UYQ91159.1"/>
    </source>
</evidence>
<evidence type="ECO:0008006" key="3">
    <source>
        <dbReference type="Google" id="ProtNLM"/>
    </source>
</evidence>
<organism evidence="1 2">
    <name type="scientific">Chitinophaga horti</name>
    <dbReference type="NCBI Taxonomy" id="2920382"/>
    <lineage>
        <taxon>Bacteria</taxon>
        <taxon>Pseudomonadati</taxon>
        <taxon>Bacteroidota</taxon>
        <taxon>Chitinophagia</taxon>
        <taxon>Chitinophagales</taxon>
        <taxon>Chitinophagaceae</taxon>
        <taxon>Chitinophaga</taxon>
    </lineage>
</organism>
<dbReference type="PROSITE" id="PS51257">
    <property type="entry name" value="PROKAR_LIPOPROTEIN"/>
    <property type="match status" value="1"/>
</dbReference>
<protein>
    <recommendedName>
        <fullName evidence="3">DUF4625 domain-containing protein</fullName>
    </recommendedName>
</protein>
<sequence>MRNILLIVTMMLVAFTSCKKENIYDKFPPEVLFYANANVENADFVTTTLAAGVTDWTVKARVSAPSQLKEIKLYKKVGTGNEELLETFTDFDLMPNVYNVNYVVTGITAETTIRINAIDKDGKPTSRTFLIKVTP</sequence>
<evidence type="ECO:0000313" key="2">
    <source>
        <dbReference type="Proteomes" id="UP001162741"/>
    </source>
</evidence>
<gene>
    <name evidence="1" type="ORF">MKQ68_13765</name>
</gene>
<accession>A0ABY6IUV6</accession>
<dbReference type="Proteomes" id="UP001162741">
    <property type="component" value="Chromosome"/>
</dbReference>
<keyword evidence="2" id="KW-1185">Reference proteome</keyword>
<name>A0ABY6IUV6_9BACT</name>
<dbReference type="EMBL" id="CP107006">
    <property type="protein sequence ID" value="UYQ91159.1"/>
    <property type="molecule type" value="Genomic_DNA"/>
</dbReference>